<dbReference type="Proteomes" id="UP000552700">
    <property type="component" value="Unassembled WGS sequence"/>
</dbReference>
<sequence length="56" mass="5819">MSAAQTIETVSQLLFGPEKGIKKAASKANLAIVPGGVVACDLWVAITFAIIGRSQF</sequence>
<organism evidence="2 3">
    <name type="scientific">Sphingobium subterraneum</name>
    <dbReference type="NCBI Taxonomy" id="627688"/>
    <lineage>
        <taxon>Bacteria</taxon>
        <taxon>Pseudomonadati</taxon>
        <taxon>Pseudomonadota</taxon>
        <taxon>Alphaproteobacteria</taxon>
        <taxon>Sphingomonadales</taxon>
        <taxon>Sphingomonadaceae</taxon>
        <taxon>Sphingobium</taxon>
    </lineage>
</organism>
<name>A0A841J2K7_9SPHN</name>
<evidence type="ECO:0000256" key="1">
    <source>
        <dbReference type="SAM" id="Phobius"/>
    </source>
</evidence>
<proteinExistence type="predicted"/>
<keyword evidence="1" id="KW-0812">Transmembrane</keyword>
<keyword evidence="1" id="KW-1133">Transmembrane helix</keyword>
<reference evidence="2 3" key="1">
    <citation type="submission" date="2020-08" db="EMBL/GenBank/DDBJ databases">
        <title>Genomic Encyclopedia of Type Strains, Phase IV (KMG-IV): sequencing the most valuable type-strain genomes for metagenomic binning, comparative biology and taxonomic classification.</title>
        <authorList>
            <person name="Goeker M."/>
        </authorList>
    </citation>
    <scope>NUCLEOTIDE SEQUENCE [LARGE SCALE GENOMIC DNA]</scope>
    <source>
        <strain evidence="2 3">DSM 102255</strain>
    </source>
</reference>
<accession>A0A841J2K7</accession>
<evidence type="ECO:0000313" key="2">
    <source>
        <dbReference type="EMBL" id="MBB6124582.1"/>
    </source>
</evidence>
<gene>
    <name evidence="2" type="ORF">FHS92_002327</name>
</gene>
<comment type="caution">
    <text evidence="2">The sequence shown here is derived from an EMBL/GenBank/DDBJ whole genome shotgun (WGS) entry which is preliminary data.</text>
</comment>
<keyword evidence="1" id="KW-0472">Membrane</keyword>
<keyword evidence="3" id="KW-1185">Reference proteome</keyword>
<evidence type="ECO:0000313" key="3">
    <source>
        <dbReference type="Proteomes" id="UP000552700"/>
    </source>
</evidence>
<protein>
    <submittedName>
        <fullName evidence="2">Uncharacterized protein</fullName>
    </submittedName>
</protein>
<feature type="transmembrane region" description="Helical" evidence="1">
    <location>
        <begin position="28"/>
        <end position="51"/>
    </location>
</feature>
<dbReference type="RefSeq" id="WP_184080777.1">
    <property type="nucleotide sequence ID" value="NZ_JACIJP010000003.1"/>
</dbReference>
<dbReference type="AlphaFoldDB" id="A0A841J2K7"/>
<dbReference type="EMBL" id="JACIJP010000003">
    <property type="protein sequence ID" value="MBB6124582.1"/>
    <property type="molecule type" value="Genomic_DNA"/>
</dbReference>